<feature type="compositionally biased region" description="Acidic residues" evidence="1">
    <location>
        <begin position="148"/>
        <end position="179"/>
    </location>
</feature>
<dbReference type="EMBL" id="JANIIK010000046">
    <property type="protein sequence ID" value="KAJ3602852.1"/>
    <property type="molecule type" value="Genomic_DNA"/>
</dbReference>
<evidence type="ECO:0000313" key="2">
    <source>
        <dbReference type="EMBL" id="KAJ3602852.1"/>
    </source>
</evidence>
<feature type="region of interest" description="Disordered" evidence="1">
    <location>
        <begin position="1"/>
        <end position="83"/>
    </location>
</feature>
<evidence type="ECO:0000256" key="1">
    <source>
        <dbReference type="SAM" id="MobiDB-lite"/>
    </source>
</evidence>
<gene>
    <name evidence="2" type="ORF">NHX12_030597</name>
</gene>
<proteinExistence type="predicted"/>
<feature type="region of interest" description="Disordered" evidence="1">
    <location>
        <begin position="121"/>
        <end position="179"/>
    </location>
</feature>
<organism evidence="2 3">
    <name type="scientific">Muraenolepis orangiensis</name>
    <name type="common">Patagonian moray cod</name>
    <dbReference type="NCBI Taxonomy" id="630683"/>
    <lineage>
        <taxon>Eukaryota</taxon>
        <taxon>Metazoa</taxon>
        <taxon>Chordata</taxon>
        <taxon>Craniata</taxon>
        <taxon>Vertebrata</taxon>
        <taxon>Euteleostomi</taxon>
        <taxon>Actinopterygii</taxon>
        <taxon>Neopterygii</taxon>
        <taxon>Teleostei</taxon>
        <taxon>Neoteleostei</taxon>
        <taxon>Acanthomorphata</taxon>
        <taxon>Zeiogadaria</taxon>
        <taxon>Gadariae</taxon>
        <taxon>Gadiformes</taxon>
        <taxon>Muraenolepidoidei</taxon>
        <taxon>Muraenolepididae</taxon>
        <taxon>Muraenolepis</taxon>
    </lineage>
</organism>
<feature type="compositionally biased region" description="Low complexity" evidence="1">
    <location>
        <begin position="41"/>
        <end position="56"/>
    </location>
</feature>
<keyword evidence="3" id="KW-1185">Reference proteome</keyword>
<sequence length="194" mass="20625">MSQRFTVSKSGGGGGRSASSSDLQGGGEVNQLFEGDDEEPTTTTTTDKGGEEVVVVLKDEAGSPIDQGVSEPRLCGVDDGDGALEEVSRHPPGCLVGVPSALGRAEVLRERELLDVGCARYGNTTSDGEPVEMAQPLGGRPGCKQVDEDQVDEDQVEEDQVDEDQVEEDQVDEDQVEEDILGTLTHIHTPCERQ</sequence>
<dbReference type="AlphaFoldDB" id="A0A9Q0EE98"/>
<evidence type="ECO:0000313" key="3">
    <source>
        <dbReference type="Proteomes" id="UP001148018"/>
    </source>
</evidence>
<name>A0A9Q0EE98_9TELE</name>
<protein>
    <submittedName>
        <fullName evidence="2">Uncharacterized protein</fullName>
    </submittedName>
</protein>
<accession>A0A9Q0EE98</accession>
<reference evidence="2" key="1">
    <citation type="submission" date="2022-07" db="EMBL/GenBank/DDBJ databases">
        <title>Chromosome-level genome of Muraenolepis orangiensis.</title>
        <authorList>
            <person name="Kim J."/>
        </authorList>
    </citation>
    <scope>NUCLEOTIDE SEQUENCE</scope>
    <source>
        <strain evidence="2">KU_S4_2022</strain>
        <tissue evidence="2">Muscle</tissue>
    </source>
</reference>
<comment type="caution">
    <text evidence="2">The sequence shown here is derived from an EMBL/GenBank/DDBJ whole genome shotgun (WGS) entry which is preliminary data.</text>
</comment>
<dbReference type="Proteomes" id="UP001148018">
    <property type="component" value="Unassembled WGS sequence"/>
</dbReference>